<gene>
    <name evidence="2" type="ORF">JF290_04060</name>
</gene>
<feature type="signal peptide" evidence="1">
    <location>
        <begin position="1"/>
        <end position="20"/>
    </location>
</feature>
<dbReference type="Proteomes" id="UP000619079">
    <property type="component" value="Unassembled WGS sequence"/>
</dbReference>
<name>A0A8J7LZI2_9RHOB</name>
<organism evidence="2 3">
    <name type="scientific">Sedimentitalea arenosa</name>
    <dbReference type="NCBI Taxonomy" id="2798803"/>
    <lineage>
        <taxon>Bacteria</taxon>
        <taxon>Pseudomonadati</taxon>
        <taxon>Pseudomonadota</taxon>
        <taxon>Alphaproteobacteria</taxon>
        <taxon>Rhodobacterales</taxon>
        <taxon>Paracoccaceae</taxon>
        <taxon>Sedimentitalea</taxon>
    </lineage>
</organism>
<dbReference type="SUPFAM" id="SSF52833">
    <property type="entry name" value="Thioredoxin-like"/>
    <property type="match status" value="1"/>
</dbReference>
<evidence type="ECO:0000256" key="1">
    <source>
        <dbReference type="SAM" id="SignalP"/>
    </source>
</evidence>
<keyword evidence="1" id="KW-0732">Signal</keyword>
<dbReference type="InterPro" id="IPR010634">
    <property type="entry name" value="DUF1223"/>
</dbReference>
<evidence type="ECO:0000313" key="2">
    <source>
        <dbReference type="EMBL" id="MBJ6370691.1"/>
    </source>
</evidence>
<dbReference type="PANTHER" id="PTHR36057:SF1">
    <property type="entry name" value="LIPOPROTEIN LIPID ATTACHMENT SITE-LIKE PROTEIN, PUTATIVE (DUF1223)-RELATED"/>
    <property type="match status" value="1"/>
</dbReference>
<evidence type="ECO:0000313" key="3">
    <source>
        <dbReference type="Proteomes" id="UP000619079"/>
    </source>
</evidence>
<keyword evidence="3" id="KW-1185">Reference proteome</keyword>
<comment type="caution">
    <text evidence="2">The sequence shown here is derived from an EMBL/GenBank/DDBJ whole genome shotgun (WGS) entry which is preliminary data.</text>
</comment>
<dbReference type="AlphaFoldDB" id="A0A8J7LZI2"/>
<proteinExistence type="predicted"/>
<dbReference type="PANTHER" id="PTHR36057">
    <property type="match status" value="1"/>
</dbReference>
<sequence length="232" mass="25043">MKFLAAASFALCTMMGHAVAGQTTPVVVELFTSQGCSSCPPADKLLSELAQRDDVLALALHVDYWDYIGWADSFALPEHAERQRRYAHKGRRDMIYTPQMIVNGEADVVGAHALPLSEIIARYKAQPPAVALSAERDGTRLSVLAEALTPVKPDMTVLLVRYVASRSVEITRGENAGHTLDYVNVVDSWQVLGHWDGAAPLTLTAEIEGPRPAAVLVQYPGPGVIVAAARVD</sequence>
<dbReference type="Gene3D" id="3.40.30.10">
    <property type="entry name" value="Glutaredoxin"/>
    <property type="match status" value="1"/>
</dbReference>
<dbReference type="EMBL" id="JAELVR010000002">
    <property type="protein sequence ID" value="MBJ6370691.1"/>
    <property type="molecule type" value="Genomic_DNA"/>
</dbReference>
<accession>A0A8J7LZI2</accession>
<feature type="chain" id="PRO_5035261820" evidence="1">
    <location>
        <begin position="21"/>
        <end position="232"/>
    </location>
</feature>
<dbReference type="RefSeq" id="WP_199023465.1">
    <property type="nucleotide sequence ID" value="NZ_JAELVR010000002.1"/>
</dbReference>
<dbReference type="Pfam" id="PF06764">
    <property type="entry name" value="DUF1223"/>
    <property type="match status" value="1"/>
</dbReference>
<protein>
    <submittedName>
        <fullName evidence="2">DUF1223 domain-containing protein</fullName>
    </submittedName>
</protein>
<dbReference type="InterPro" id="IPR036249">
    <property type="entry name" value="Thioredoxin-like_sf"/>
</dbReference>
<reference evidence="2" key="1">
    <citation type="submission" date="2020-12" db="EMBL/GenBank/DDBJ databases">
        <title>Sedimentitalea sp. nov., isolated from sand in Incheon.</title>
        <authorList>
            <person name="Kim W."/>
        </authorList>
    </citation>
    <scope>NUCLEOTIDE SEQUENCE</scope>
    <source>
        <strain evidence="2">CAU 1593</strain>
    </source>
</reference>